<feature type="active site" description="Proton donor/acceptor" evidence="7">
    <location>
        <position position="429"/>
    </location>
</feature>
<feature type="domain" description="L,D-TPase catalytic" evidence="8">
    <location>
        <begin position="294"/>
        <end position="476"/>
    </location>
</feature>
<protein>
    <submittedName>
        <fullName evidence="9">Peptidoglycan-binding protein</fullName>
    </submittedName>
</protein>
<evidence type="ECO:0000313" key="9">
    <source>
        <dbReference type="EMBL" id="TBW55219.1"/>
    </source>
</evidence>
<dbReference type="Pfam" id="PF20142">
    <property type="entry name" value="Scaffold"/>
    <property type="match status" value="1"/>
</dbReference>
<dbReference type="EMBL" id="SJDL01000017">
    <property type="protein sequence ID" value="TBW55219.1"/>
    <property type="molecule type" value="Genomic_DNA"/>
</dbReference>
<evidence type="ECO:0000256" key="2">
    <source>
        <dbReference type="ARBA" id="ARBA00005992"/>
    </source>
</evidence>
<evidence type="ECO:0000313" key="10">
    <source>
        <dbReference type="Proteomes" id="UP000313645"/>
    </source>
</evidence>
<comment type="pathway">
    <text evidence="1 7">Cell wall biogenesis; peptidoglycan biosynthesis.</text>
</comment>
<keyword evidence="6 7" id="KW-0961">Cell wall biogenesis/degradation</keyword>
<name>A0ABY1ZLJ0_9GAMM</name>
<dbReference type="SUPFAM" id="SSF47090">
    <property type="entry name" value="PGBD-like"/>
    <property type="match status" value="1"/>
</dbReference>
<dbReference type="InterPro" id="IPR036366">
    <property type="entry name" value="PGBDSf"/>
</dbReference>
<evidence type="ECO:0000256" key="3">
    <source>
        <dbReference type="ARBA" id="ARBA00022679"/>
    </source>
</evidence>
<gene>
    <name evidence="9" type="ORF">EZI54_11940</name>
</gene>
<dbReference type="Pfam" id="PF03734">
    <property type="entry name" value="YkuD"/>
    <property type="match status" value="1"/>
</dbReference>
<dbReference type="Pfam" id="PF01471">
    <property type="entry name" value="PG_binding_1"/>
    <property type="match status" value="1"/>
</dbReference>
<dbReference type="PANTHER" id="PTHR41533">
    <property type="entry name" value="L,D-TRANSPEPTIDASE HI_1667-RELATED"/>
    <property type="match status" value="1"/>
</dbReference>
<dbReference type="Proteomes" id="UP000313645">
    <property type="component" value="Unassembled WGS sequence"/>
</dbReference>
<proteinExistence type="inferred from homology"/>
<dbReference type="InterPro" id="IPR002477">
    <property type="entry name" value="Peptidoglycan-bd-like"/>
</dbReference>
<dbReference type="CDD" id="cd16913">
    <property type="entry name" value="YkuD_like"/>
    <property type="match status" value="1"/>
</dbReference>
<keyword evidence="10" id="KW-1185">Reference proteome</keyword>
<keyword evidence="4 7" id="KW-0133">Cell shape</keyword>
<reference evidence="9 10" key="1">
    <citation type="submission" date="2019-02" db="EMBL/GenBank/DDBJ databases">
        <title>Marinobacter halodurans sp. nov., a marine bacterium isolated from sea tidal flat.</title>
        <authorList>
            <person name="Yoo Y."/>
            <person name="Lee D.W."/>
            <person name="Kim B.S."/>
            <person name="Kim J.-J."/>
        </authorList>
    </citation>
    <scope>NUCLEOTIDE SEQUENCE [LARGE SCALE GENOMIC DNA]</scope>
    <source>
        <strain evidence="9 10">YJ-S3-2</strain>
    </source>
</reference>
<dbReference type="InterPro" id="IPR005490">
    <property type="entry name" value="LD_TPept_cat_dom"/>
</dbReference>
<dbReference type="SUPFAM" id="SSF141523">
    <property type="entry name" value="L,D-transpeptidase catalytic domain-like"/>
    <property type="match status" value="1"/>
</dbReference>
<comment type="caution">
    <text evidence="9">The sequence shown here is derived from an EMBL/GenBank/DDBJ whole genome shotgun (WGS) entry which is preliminary data.</text>
</comment>
<sequence>MAVLMAVVLAPQCVASEQLRERIEALQAGYAAAAGGEPLIATRALGDFYEARGYTRAWIRPELQDAWMNVLEGIASDGLAPRDYHAEALARLLEDDGASLAPESQADLDLLLSDSFLLLASHLLDGKVNPETADPEWKADRHERELYKMLAQALDSGNLVATVDALRPSQGGYLALRSAHSRLAAMANMAWPPIPDGPSLRVGDSDERLSAIRQRLRLLGDLDAPEAGEPVADNYDALLESAMKSFQRRHGLEDDGIIGPATLAMVNLTPAQRLEMVDLNMERWRWLPDTLGPRYILVNIAAFELEVVQDGQVVLEKPVIVGQPYRRTPVFSDQIRYLVFNPTWTVPAKLIVQDKLPQILQDPGYLERLGFQVYQGWGTDRRRVAPAGVDWTRVSARNLPYQLVQAPGPQNALGQVKFMFPNKYDVYLHDTPSRELFAKKARTFSSGCIRLKDPLELAELLLKGKAGWDDARIRSVLASRATTTVLLDHPMPIHLQYWTAWVDGSGTLQFRSDVYGRDPAVLAALHKARTPGTAAQ</sequence>
<keyword evidence="5 7" id="KW-0573">Peptidoglycan synthesis</keyword>
<dbReference type="PROSITE" id="PS52029">
    <property type="entry name" value="LD_TPASE"/>
    <property type="match status" value="1"/>
</dbReference>
<evidence type="ECO:0000259" key="8">
    <source>
        <dbReference type="PROSITE" id="PS52029"/>
    </source>
</evidence>
<organism evidence="9 10">
    <name type="scientific">Marinobacter halodurans</name>
    <dbReference type="NCBI Taxonomy" id="2528979"/>
    <lineage>
        <taxon>Bacteria</taxon>
        <taxon>Pseudomonadati</taxon>
        <taxon>Pseudomonadota</taxon>
        <taxon>Gammaproteobacteria</taxon>
        <taxon>Pseudomonadales</taxon>
        <taxon>Marinobacteraceae</taxon>
        <taxon>Marinobacter</taxon>
    </lineage>
</organism>
<keyword evidence="3" id="KW-0808">Transferase</keyword>
<evidence type="ECO:0000256" key="1">
    <source>
        <dbReference type="ARBA" id="ARBA00004752"/>
    </source>
</evidence>
<evidence type="ECO:0000256" key="5">
    <source>
        <dbReference type="ARBA" id="ARBA00022984"/>
    </source>
</evidence>
<evidence type="ECO:0000256" key="7">
    <source>
        <dbReference type="PROSITE-ProRule" id="PRU01373"/>
    </source>
</evidence>
<dbReference type="InterPro" id="IPR052905">
    <property type="entry name" value="LD-transpeptidase_YkuD-like"/>
</dbReference>
<accession>A0ABY1ZLJ0</accession>
<dbReference type="Gene3D" id="1.10.101.10">
    <property type="entry name" value="PGBD-like superfamily/PGBD"/>
    <property type="match status" value="1"/>
</dbReference>
<evidence type="ECO:0000256" key="4">
    <source>
        <dbReference type="ARBA" id="ARBA00022960"/>
    </source>
</evidence>
<dbReference type="Gene3D" id="2.40.440.10">
    <property type="entry name" value="L,D-transpeptidase catalytic domain-like"/>
    <property type="match status" value="1"/>
</dbReference>
<feature type="active site" description="Nucleophile" evidence="7">
    <location>
        <position position="448"/>
    </location>
</feature>
<dbReference type="InterPro" id="IPR038063">
    <property type="entry name" value="Transpep_catalytic_dom"/>
</dbReference>
<evidence type="ECO:0000256" key="6">
    <source>
        <dbReference type="ARBA" id="ARBA00023316"/>
    </source>
</evidence>
<dbReference type="InterPro" id="IPR045380">
    <property type="entry name" value="LD_TPept_scaffold_dom"/>
</dbReference>
<dbReference type="PANTHER" id="PTHR41533:SF2">
    <property type="entry name" value="BLR7131 PROTEIN"/>
    <property type="match status" value="1"/>
</dbReference>
<dbReference type="InterPro" id="IPR036365">
    <property type="entry name" value="PGBD-like_sf"/>
</dbReference>
<comment type="similarity">
    <text evidence="2">Belongs to the YkuD family.</text>
</comment>